<evidence type="ECO:0000313" key="2">
    <source>
        <dbReference type="Proteomes" id="UP000238196"/>
    </source>
</evidence>
<dbReference type="EMBL" id="PRLP01000025">
    <property type="protein sequence ID" value="PPC77804.1"/>
    <property type="molecule type" value="Genomic_DNA"/>
</dbReference>
<dbReference type="SUPFAM" id="SSF48173">
    <property type="entry name" value="Cryptochrome/photolyase FAD-binding domain"/>
    <property type="match status" value="1"/>
</dbReference>
<dbReference type="InterPro" id="IPR007357">
    <property type="entry name" value="PhrB-like"/>
</dbReference>
<comment type="caution">
    <text evidence="1">The sequence shown here is derived from an EMBL/GenBank/DDBJ whole genome shotgun (WGS) entry which is preliminary data.</text>
</comment>
<dbReference type="PANTHER" id="PTHR38657:SF1">
    <property type="entry name" value="SLR1343 PROTEIN"/>
    <property type="match status" value="1"/>
</dbReference>
<dbReference type="Pfam" id="PF04244">
    <property type="entry name" value="DPRP"/>
    <property type="match status" value="1"/>
</dbReference>
<name>A0A2S5KSI6_9PROT</name>
<sequence length="510" mass="58506">MANLILLLGDQLSDRISALQAANPAEDRVVLAEVLSEASYVPHHPQKILLIFAAMRQFARHLQQQGWQVSYQRLDDADALGDLGQVLQRELARGHYARVIMTHCGEYRLHRQMRRWQAEWPLPVEIRPDTRFLCPLRVFRQWAVERKEWRMEYFYRLMRRRTGLLMTAEGKPVGGKWNFDADNRRAYDGKRPLPLLPATTLDEEGQRLAAMIAERFSTHFGDLQSFHWPVNRAQALHLLGTFIEQGLPGFGDYQDALSSQSPFLFHSLLSSSINIGLLDPLEVCQQAEAAYHAGQAPLNAVEGFIRQIIGWREYVRGVYWQTMPEYAESNALAAQRPLPAAYWGAPTGMACIREVVSAVRQYGYAHHIQRLMVTGNWALLLGVQPKAVCEWYLAVFVDAFEWVELPNTLGMALHGDGGLLASKPYAASGKYIQRQGDYCAGCDYQVSRVTEPDSCPFNSLYWHFLKRHQARFAEHPRMAMIYRNWQRMEAGQQQAILQRAEWLLEHIDQL</sequence>
<dbReference type="InterPro" id="IPR036134">
    <property type="entry name" value="Crypto/Photolyase_FAD-like_sf"/>
</dbReference>
<dbReference type="Gene3D" id="1.25.40.80">
    <property type="match status" value="1"/>
</dbReference>
<organism evidence="1 2">
    <name type="scientific">Proteobacteria bacterium 228</name>
    <dbReference type="NCBI Taxonomy" id="2083153"/>
    <lineage>
        <taxon>Bacteria</taxon>
        <taxon>Pseudomonadati</taxon>
        <taxon>Pseudomonadota</taxon>
    </lineage>
</organism>
<dbReference type="AlphaFoldDB" id="A0A2S5KSI6"/>
<accession>A0A2S5KSI6</accession>
<dbReference type="InterPro" id="IPR014729">
    <property type="entry name" value="Rossmann-like_a/b/a_fold"/>
</dbReference>
<dbReference type="Gene3D" id="1.10.579.10">
    <property type="entry name" value="DNA Cyclobutane Dipyrimidine Photolyase, subunit A, domain 3"/>
    <property type="match status" value="1"/>
</dbReference>
<dbReference type="Gene3D" id="3.40.50.620">
    <property type="entry name" value="HUPs"/>
    <property type="match status" value="1"/>
</dbReference>
<proteinExistence type="predicted"/>
<protein>
    <submittedName>
        <fullName evidence="1">Cryptochrome/photolyase family protein</fullName>
    </submittedName>
</protein>
<dbReference type="OrthoDB" id="5288100at2"/>
<reference evidence="1 2" key="1">
    <citation type="submission" date="2018-02" db="EMBL/GenBank/DDBJ databases">
        <title>novel marine gammaproteobacteria from coastal saline agro ecosystem.</title>
        <authorList>
            <person name="Krishnan R."/>
            <person name="Ramesh Kumar N."/>
        </authorList>
    </citation>
    <scope>NUCLEOTIDE SEQUENCE [LARGE SCALE GENOMIC DNA]</scope>
    <source>
        <strain evidence="1 2">228</strain>
    </source>
</reference>
<dbReference type="PANTHER" id="PTHR38657">
    <property type="entry name" value="SLR1343 PROTEIN"/>
    <property type="match status" value="1"/>
</dbReference>
<dbReference type="InterPro" id="IPR052551">
    <property type="entry name" value="UV-DNA_repair_photolyase"/>
</dbReference>
<dbReference type="Gene3D" id="1.10.10.1710">
    <property type="entry name" value="Deoxyribodipyrimidine photolyase-related"/>
    <property type="match status" value="1"/>
</dbReference>
<gene>
    <name evidence="1" type="ORF">C4K68_08440</name>
</gene>
<dbReference type="Proteomes" id="UP000238196">
    <property type="component" value="Unassembled WGS sequence"/>
</dbReference>
<evidence type="ECO:0000313" key="1">
    <source>
        <dbReference type="EMBL" id="PPC77804.1"/>
    </source>
</evidence>